<dbReference type="SUPFAM" id="SSF54928">
    <property type="entry name" value="RNA-binding domain, RBD"/>
    <property type="match status" value="2"/>
</dbReference>
<evidence type="ECO:0000256" key="1">
    <source>
        <dbReference type="ARBA" id="ARBA00022737"/>
    </source>
</evidence>
<dbReference type="InterPro" id="IPR012677">
    <property type="entry name" value="Nucleotide-bd_a/b_plait_sf"/>
</dbReference>
<dbReference type="PANTHER" id="PTHR23236:SF119">
    <property type="entry name" value="NUCLEAR RNA-BINDING PROTEIN SART-3"/>
    <property type="match status" value="1"/>
</dbReference>
<evidence type="ECO:0000256" key="4">
    <source>
        <dbReference type="SAM" id="MobiDB-lite"/>
    </source>
</evidence>
<proteinExistence type="predicted"/>
<dbReference type="AlphaFoldDB" id="A0A7S2VYY9"/>
<feature type="region of interest" description="Disordered" evidence="4">
    <location>
        <begin position="70"/>
        <end position="184"/>
    </location>
</feature>
<dbReference type="Gene3D" id="3.30.70.330">
    <property type="match status" value="2"/>
</dbReference>
<evidence type="ECO:0000259" key="5">
    <source>
        <dbReference type="PROSITE" id="PS50102"/>
    </source>
</evidence>
<feature type="compositionally biased region" description="Acidic residues" evidence="4">
    <location>
        <begin position="120"/>
        <end position="133"/>
    </location>
</feature>
<name>A0A7S2VYY9_9STRA</name>
<evidence type="ECO:0000256" key="2">
    <source>
        <dbReference type="ARBA" id="ARBA00022884"/>
    </source>
</evidence>
<dbReference type="InterPro" id="IPR000504">
    <property type="entry name" value="RRM_dom"/>
</dbReference>
<dbReference type="SMART" id="SM00360">
    <property type="entry name" value="RRM"/>
    <property type="match status" value="2"/>
</dbReference>
<dbReference type="PROSITE" id="PS50102">
    <property type="entry name" value="RRM"/>
    <property type="match status" value="2"/>
</dbReference>
<dbReference type="EMBL" id="HBHI01002724">
    <property type="protein sequence ID" value="CAD9657570.1"/>
    <property type="molecule type" value="Transcribed_RNA"/>
</dbReference>
<dbReference type="InterPro" id="IPR035979">
    <property type="entry name" value="RBD_domain_sf"/>
</dbReference>
<evidence type="ECO:0000313" key="6">
    <source>
        <dbReference type="EMBL" id="CAD9657570.1"/>
    </source>
</evidence>
<protein>
    <recommendedName>
        <fullName evidence="5">RRM domain-containing protein</fullName>
    </recommendedName>
</protein>
<feature type="compositionally biased region" description="Basic residues" evidence="4">
    <location>
        <begin position="88"/>
        <end position="113"/>
    </location>
</feature>
<sequence>MTEENDDVGATTDLEDRILSALRGCEKRSSDIKTLRKTILLSLQTDEKDKDARKKFKKAVQSLENVHQKLTLNEDGLVQLKKSEMKSSKKKKKKDSKKKDKKQKKDDKKRKRDKNTNNDNDNDNEEDEKEASEEEPKKKPKDRSDEYDDNENDQNNEMEETVNNDYDATKEEEEDKPQTAKNAACKGNNLGITRLFLGNLPFTVDDTTLKEFLLGEVTHIKWITDKETGRFYGSAFIEMRNSRDAAQAVSKNDSDLMGRPMRINYAPSRPGDVWPPKAKVITGGGQAGGSGVKAMREKPADCVKMFVGNLSYEIDDDKITKFFASVEVEMKAVRWQHHKDSGDFKGCAFVEFWNTEACEKAGTLNGKNLLARPIRMDWSD</sequence>
<evidence type="ECO:0000256" key="3">
    <source>
        <dbReference type="PROSITE-ProRule" id="PRU00176"/>
    </source>
</evidence>
<feature type="domain" description="RRM" evidence="5">
    <location>
        <begin position="193"/>
        <end position="268"/>
    </location>
</feature>
<dbReference type="PANTHER" id="PTHR23236">
    <property type="entry name" value="EUKARYOTIC TRANSLATION INITIATION FACTOR 4B/4H"/>
    <property type="match status" value="1"/>
</dbReference>
<reference evidence="6" key="1">
    <citation type="submission" date="2021-01" db="EMBL/GenBank/DDBJ databases">
        <authorList>
            <person name="Corre E."/>
            <person name="Pelletier E."/>
            <person name="Niang G."/>
            <person name="Scheremetjew M."/>
            <person name="Finn R."/>
            <person name="Kale V."/>
            <person name="Holt S."/>
            <person name="Cochrane G."/>
            <person name="Meng A."/>
            <person name="Brown T."/>
            <person name="Cohen L."/>
        </authorList>
    </citation>
    <scope>NUCLEOTIDE SEQUENCE</scope>
    <source>
        <strain evidence="6">CCMP1452</strain>
    </source>
</reference>
<keyword evidence="2 3" id="KW-0694">RNA-binding</keyword>
<dbReference type="GO" id="GO:0003723">
    <property type="term" value="F:RNA binding"/>
    <property type="evidence" value="ECO:0007669"/>
    <property type="project" value="UniProtKB-UniRule"/>
</dbReference>
<dbReference type="Pfam" id="PF00076">
    <property type="entry name" value="RRM_1"/>
    <property type="match status" value="2"/>
</dbReference>
<gene>
    <name evidence="6" type="ORF">EANT1437_LOCUS1371</name>
</gene>
<keyword evidence="1" id="KW-0677">Repeat</keyword>
<feature type="compositionally biased region" description="Acidic residues" evidence="4">
    <location>
        <begin position="145"/>
        <end position="162"/>
    </location>
</feature>
<feature type="domain" description="RRM" evidence="5">
    <location>
        <begin position="303"/>
        <end position="380"/>
    </location>
</feature>
<organism evidence="6">
    <name type="scientific">Eucampia antarctica</name>
    <dbReference type="NCBI Taxonomy" id="49252"/>
    <lineage>
        <taxon>Eukaryota</taxon>
        <taxon>Sar</taxon>
        <taxon>Stramenopiles</taxon>
        <taxon>Ochrophyta</taxon>
        <taxon>Bacillariophyta</taxon>
        <taxon>Mediophyceae</taxon>
        <taxon>Biddulphiophycidae</taxon>
        <taxon>Hemiaulales</taxon>
        <taxon>Hemiaulaceae</taxon>
        <taxon>Eucampia</taxon>
    </lineage>
</organism>
<accession>A0A7S2VYY9</accession>